<gene>
    <name evidence="3" type="ORF">CB5_LOCUS27593</name>
</gene>
<dbReference type="GO" id="GO:0009506">
    <property type="term" value="C:plasmodesma"/>
    <property type="evidence" value="ECO:0007669"/>
    <property type="project" value="UniProtKB-ARBA"/>
</dbReference>
<dbReference type="InterPro" id="IPR012946">
    <property type="entry name" value="X8"/>
</dbReference>
<evidence type="ECO:0000313" key="3">
    <source>
        <dbReference type="EMBL" id="CAD1844382.1"/>
    </source>
</evidence>
<accession>A0A6V7QMC2</accession>
<reference evidence="3" key="1">
    <citation type="submission" date="2020-07" db="EMBL/GenBank/DDBJ databases">
        <authorList>
            <person name="Lin J."/>
        </authorList>
    </citation>
    <scope>NUCLEOTIDE SEQUENCE</scope>
</reference>
<proteinExistence type="predicted"/>
<dbReference type="AlphaFoldDB" id="A0A6V7QMC2"/>
<organism evidence="3">
    <name type="scientific">Ananas comosus var. bracteatus</name>
    <name type="common">red pineapple</name>
    <dbReference type="NCBI Taxonomy" id="296719"/>
    <lineage>
        <taxon>Eukaryota</taxon>
        <taxon>Viridiplantae</taxon>
        <taxon>Streptophyta</taxon>
        <taxon>Embryophyta</taxon>
        <taxon>Tracheophyta</taxon>
        <taxon>Spermatophyta</taxon>
        <taxon>Magnoliopsida</taxon>
        <taxon>Liliopsida</taxon>
        <taxon>Poales</taxon>
        <taxon>Bromeliaceae</taxon>
        <taxon>Bromelioideae</taxon>
        <taxon>Ananas</taxon>
    </lineage>
</organism>
<name>A0A6V7QMC2_ANACO</name>
<feature type="domain" description="X8" evidence="2">
    <location>
        <begin position="57"/>
        <end position="136"/>
    </location>
</feature>
<dbReference type="EMBL" id="LR862137">
    <property type="protein sequence ID" value="CAD1844382.1"/>
    <property type="molecule type" value="Genomic_DNA"/>
</dbReference>
<dbReference type="Gene3D" id="1.20.58.1040">
    <property type="match status" value="1"/>
</dbReference>
<protein>
    <recommendedName>
        <fullName evidence="2">X8 domain-containing protein</fullName>
    </recommendedName>
</protein>
<dbReference type="PANTHER" id="PTHR31044">
    <property type="entry name" value="BETA-1,3 GLUCANASE"/>
    <property type="match status" value="1"/>
</dbReference>
<dbReference type="PANTHER" id="PTHR31044:SF47">
    <property type="entry name" value="CARBOHYDRATE-BINDING X8 DOMAIN SUPERFAMILY PROTEIN"/>
    <property type="match status" value="1"/>
</dbReference>
<keyword evidence="1" id="KW-0732">Signal</keyword>
<sequence length="143" mass="15756">MYGRSEPSQFEPNYFNLIRVSTSVDLQVAKLSKSFQIQCDPQVVKLSISSMYSGAHTWCIANPLAGNDRLQKDINTLCAVVNCTPIRPGGSCYNPNTVADHASYVFNSYFRARQSAPSTCNFGGDALLVVNNPCKTMQLTQLH</sequence>
<dbReference type="Pfam" id="PF07983">
    <property type="entry name" value="X8"/>
    <property type="match status" value="1"/>
</dbReference>
<evidence type="ECO:0000259" key="2">
    <source>
        <dbReference type="SMART" id="SM00768"/>
    </source>
</evidence>
<evidence type="ECO:0000256" key="1">
    <source>
        <dbReference type="ARBA" id="ARBA00022729"/>
    </source>
</evidence>
<dbReference type="SMART" id="SM00768">
    <property type="entry name" value="X8"/>
    <property type="match status" value="1"/>
</dbReference>
<dbReference type="InterPro" id="IPR044788">
    <property type="entry name" value="X8_dom_prot"/>
</dbReference>